<dbReference type="Gene3D" id="3.40.50.300">
    <property type="entry name" value="P-loop containing nucleotide triphosphate hydrolases"/>
    <property type="match status" value="1"/>
</dbReference>
<evidence type="ECO:0000313" key="2">
    <source>
        <dbReference type="EMBL" id="GAA4489406.1"/>
    </source>
</evidence>
<feature type="domain" description="GIY-YIG" evidence="1">
    <location>
        <begin position="28"/>
        <end position="106"/>
    </location>
</feature>
<name>A0ABP8PL75_9MICO</name>
<comment type="caution">
    <text evidence="2">The sequence shown here is derived from an EMBL/GenBank/DDBJ whole genome shotgun (WGS) entry which is preliminary data.</text>
</comment>
<reference evidence="3" key="1">
    <citation type="journal article" date="2019" name="Int. J. Syst. Evol. Microbiol.">
        <title>The Global Catalogue of Microorganisms (GCM) 10K type strain sequencing project: providing services to taxonomists for standard genome sequencing and annotation.</title>
        <authorList>
            <consortium name="The Broad Institute Genomics Platform"/>
            <consortium name="The Broad Institute Genome Sequencing Center for Infectious Disease"/>
            <person name="Wu L."/>
            <person name="Ma J."/>
        </authorList>
    </citation>
    <scope>NUCLEOTIDE SEQUENCE [LARGE SCALE GENOMIC DNA]</scope>
    <source>
        <strain evidence="3">JCM 17839</strain>
    </source>
</reference>
<organism evidence="2 3">
    <name type="scientific">Microbacterium panaciterrae</name>
    <dbReference type="NCBI Taxonomy" id="985759"/>
    <lineage>
        <taxon>Bacteria</taxon>
        <taxon>Bacillati</taxon>
        <taxon>Actinomycetota</taxon>
        <taxon>Actinomycetes</taxon>
        <taxon>Micrococcales</taxon>
        <taxon>Microbacteriaceae</taxon>
        <taxon>Microbacterium</taxon>
    </lineage>
</organism>
<proteinExistence type="predicted"/>
<dbReference type="EMBL" id="BAABGP010000022">
    <property type="protein sequence ID" value="GAA4489406.1"/>
    <property type="molecule type" value="Genomic_DNA"/>
</dbReference>
<keyword evidence="3" id="KW-1185">Reference proteome</keyword>
<evidence type="ECO:0000259" key="1">
    <source>
        <dbReference type="PROSITE" id="PS50164"/>
    </source>
</evidence>
<dbReference type="InterPro" id="IPR018647">
    <property type="entry name" value="SLFN_3-like_DNA/RNA_helicase"/>
</dbReference>
<accession>A0ABP8PL75</accession>
<dbReference type="RefSeq" id="WP_345188232.1">
    <property type="nucleotide sequence ID" value="NZ_BAABGP010000022.1"/>
</dbReference>
<dbReference type="InterPro" id="IPR003593">
    <property type="entry name" value="AAA+_ATPase"/>
</dbReference>
<sequence length="577" mass="65885">MTTFRIEHVPFRRAAVDAHAVANPHLTNWPVVYVIDGARRRANPGLYVGETVNTQKRMIQHLSGPKQEARLDSIRVVIDERFNKSACLDLESHLIRWFSGEAQYQVLNSNAGLTADAQYFDRESYRQSFREVFEQLRGEGLFTRSIADIENSDMFKLSPFKAHDQNIAVDGILKALLEDLRTPGSESTLVVQGGPGTGKTIVAIFLMKLLADIAAHAPDDDLEFGSIFADYFLEENRDDLSRLRTALVIPQQSLRESVKRVFRKTPRLDPKQVLTPFQLAESPDEYDLVFVDEAHRLGQRANQASGVHNKKFREINEKLFGRDDATFTQLDWIRHRSRHQLLLIDEQQSVRPHDLAPATLQHVVRRAKERHHHFHLMTQLRVKAGSDYIGFVRSALRGEDPVRPDFGDYDLRFFDDVGEMRTAIRDADRRFGLSRLVAGYAWDWVSKKDPAAFDIELDGERMRWNKAEKDWINSPGALDEVGSIHTVQGYDLNYAGVIIGLDVQLDPATGRIVADRDAYRDKKGKENTGHLKNVFSDDELLTFIRNIYGVLLTRGMLGTYVYVCDPALRERLRRAFG</sequence>
<gene>
    <name evidence="2" type="ORF">GCM10023171_30250</name>
</gene>
<evidence type="ECO:0000313" key="3">
    <source>
        <dbReference type="Proteomes" id="UP001500731"/>
    </source>
</evidence>
<dbReference type="InterPro" id="IPR027417">
    <property type="entry name" value="P-loop_NTPase"/>
</dbReference>
<dbReference type="InterPro" id="IPR000305">
    <property type="entry name" value="GIY-YIG_endonuc"/>
</dbReference>
<protein>
    <recommendedName>
        <fullName evidence="1">GIY-YIG domain-containing protein</fullName>
    </recommendedName>
</protein>
<dbReference type="PROSITE" id="PS50164">
    <property type="entry name" value="GIY_YIG"/>
    <property type="match status" value="1"/>
</dbReference>
<dbReference type="CDD" id="cd10439">
    <property type="entry name" value="GIY-YIG_COG3410"/>
    <property type="match status" value="1"/>
</dbReference>
<dbReference type="SMART" id="SM00382">
    <property type="entry name" value="AAA"/>
    <property type="match status" value="1"/>
</dbReference>
<dbReference type="Pfam" id="PF09848">
    <property type="entry name" value="SLFN-g3_helicase"/>
    <property type="match status" value="1"/>
</dbReference>
<dbReference type="Proteomes" id="UP001500731">
    <property type="component" value="Unassembled WGS sequence"/>
</dbReference>
<dbReference type="SUPFAM" id="SSF52540">
    <property type="entry name" value="P-loop containing nucleoside triphosphate hydrolases"/>
    <property type="match status" value="1"/>
</dbReference>